<sequence>MTNPEQVTVAVLLTQVADAQSLAAACAMNKLKVTAVSSPIGAYGVCHDLSAGKPQEVAKAVSALVQSVPVIMITASSGQMKAEQWQAGEVVGKLPVALVLDGAPHELEDLLLQQTTVEELPDTVFSGDISRFKALRMLAGAAKAYKAKAK</sequence>
<gene>
    <name evidence="1" type="ORF">V5R04_04980</name>
</gene>
<reference evidence="1" key="1">
    <citation type="submission" date="2024-02" db="EMBL/GenBank/DDBJ databases">
        <title>Tomenella chthoni gen. nov. sp. nov., a member of the family Jonesiaceae isolated from bat guano.</title>
        <authorList>
            <person name="Miller S.L."/>
            <person name="King J."/>
            <person name="Sankaranarayanan K."/>
            <person name="Lawson P.A."/>
        </authorList>
    </citation>
    <scope>NUCLEOTIDE SEQUENCE</scope>
    <source>
        <strain evidence="1">BS-20</strain>
    </source>
</reference>
<organism evidence="1">
    <name type="scientific">Jonesiaceae bacterium BS-20</name>
    <dbReference type="NCBI Taxonomy" id="3120821"/>
    <lineage>
        <taxon>Bacteria</taxon>
        <taxon>Bacillati</taxon>
        <taxon>Actinomycetota</taxon>
        <taxon>Actinomycetes</taxon>
        <taxon>Micrococcales</taxon>
        <taxon>Jonesiaceae</taxon>
    </lineage>
</organism>
<name>A0AAU7DZD5_9MICO</name>
<protein>
    <submittedName>
        <fullName evidence="1">Uncharacterized protein</fullName>
    </submittedName>
</protein>
<evidence type="ECO:0000313" key="1">
    <source>
        <dbReference type="EMBL" id="XBH22578.1"/>
    </source>
</evidence>
<dbReference type="EMBL" id="CP146203">
    <property type="protein sequence ID" value="XBH22578.1"/>
    <property type="molecule type" value="Genomic_DNA"/>
</dbReference>
<accession>A0AAU7DZD5</accession>
<dbReference type="AlphaFoldDB" id="A0AAU7DZD5"/>
<proteinExistence type="predicted"/>